<comment type="caution">
    <text evidence="1">The sequence shown here is derived from an EMBL/GenBank/DDBJ whole genome shotgun (WGS) entry which is preliminary data.</text>
</comment>
<sequence length="103" mass="11373">MFKSLESKENLLSFIKSTSPKDIQSSAAVRVLSISGKNLQQLRYFIPVKSVNVFVSLCLTFLEGGPPLPQVHISWAGSEADLSPILSPADDRDRPTWETVTCH</sequence>
<keyword evidence="2" id="KW-1185">Reference proteome</keyword>
<reference evidence="1" key="1">
    <citation type="journal article" date="2023" name="G3 (Bethesda)">
        <title>A reference genome for the long-term kleptoplast-retaining sea slug Elysia crispata morphotype clarki.</title>
        <authorList>
            <person name="Eastman K.E."/>
            <person name="Pendleton A.L."/>
            <person name="Shaikh M.A."/>
            <person name="Suttiyut T."/>
            <person name="Ogas R."/>
            <person name="Tomko P."/>
            <person name="Gavelis G."/>
            <person name="Widhalm J.R."/>
            <person name="Wisecaver J.H."/>
        </authorList>
    </citation>
    <scope>NUCLEOTIDE SEQUENCE</scope>
    <source>
        <strain evidence="1">ECLA1</strain>
    </source>
</reference>
<accession>A0AAE1DPM9</accession>
<name>A0AAE1DPM9_9GAST</name>
<evidence type="ECO:0000313" key="1">
    <source>
        <dbReference type="EMBL" id="KAK3778501.1"/>
    </source>
</evidence>
<organism evidence="1 2">
    <name type="scientific">Elysia crispata</name>
    <name type="common">lettuce slug</name>
    <dbReference type="NCBI Taxonomy" id="231223"/>
    <lineage>
        <taxon>Eukaryota</taxon>
        <taxon>Metazoa</taxon>
        <taxon>Spiralia</taxon>
        <taxon>Lophotrochozoa</taxon>
        <taxon>Mollusca</taxon>
        <taxon>Gastropoda</taxon>
        <taxon>Heterobranchia</taxon>
        <taxon>Euthyneura</taxon>
        <taxon>Panpulmonata</taxon>
        <taxon>Sacoglossa</taxon>
        <taxon>Placobranchoidea</taxon>
        <taxon>Plakobranchidae</taxon>
        <taxon>Elysia</taxon>
    </lineage>
</organism>
<dbReference type="Proteomes" id="UP001283361">
    <property type="component" value="Unassembled WGS sequence"/>
</dbReference>
<dbReference type="AlphaFoldDB" id="A0AAE1DPM9"/>
<protein>
    <submittedName>
        <fullName evidence="1">Uncharacterized protein</fullName>
    </submittedName>
</protein>
<dbReference type="EMBL" id="JAWDGP010002931">
    <property type="protein sequence ID" value="KAK3778501.1"/>
    <property type="molecule type" value="Genomic_DNA"/>
</dbReference>
<proteinExistence type="predicted"/>
<evidence type="ECO:0000313" key="2">
    <source>
        <dbReference type="Proteomes" id="UP001283361"/>
    </source>
</evidence>
<gene>
    <name evidence="1" type="ORF">RRG08_024909</name>
</gene>